<dbReference type="Pfam" id="PF15608">
    <property type="entry name" value="PELOTA_1"/>
    <property type="match status" value="1"/>
</dbReference>
<comment type="caution">
    <text evidence="3">The sequence shown here is derived from an EMBL/GenBank/DDBJ whole genome shotgun (WGS) entry which is preliminary data.</text>
</comment>
<dbReference type="EMBL" id="MKIE01000011">
    <property type="protein sequence ID" value="OHW61521.1"/>
    <property type="molecule type" value="Genomic_DNA"/>
</dbReference>
<evidence type="ECO:0000313" key="4">
    <source>
        <dbReference type="Proteomes" id="UP000180254"/>
    </source>
</evidence>
<keyword evidence="3" id="KW-0645">Protease</keyword>
<gene>
    <name evidence="3" type="primary">stiP</name>
    <name evidence="3" type="ORF">EUAN_20610</name>
</gene>
<dbReference type="RefSeq" id="WP_211266351.1">
    <property type="nucleotide sequence ID" value="NZ_MKIE01000011.1"/>
</dbReference>
<dbReference type="InterPro" id="IPR011215">
    <property type="entry name" value="StiP_N"/>
</dbReference>
<dbReference type="AlphaFoldDB" id="A0A1S1V498"/>
<evidence type="ECO:0000313" key="3">
    <source>
        <dbReference type="EMBL" id="OHW61521.1"/>
    </source>
</evidence>
<protein>
    <submittedName>
        <fullName evidence="3">Cysteine protease StiP</fullName>
        <ecNumber evidence="3">3.4.22.-</ecNumber>
    </submittedName>
</protein>
<feature type="domain" description="Cysteine protease StiP N-terminal" evidence="1">
    <location>
        <begin position="115"/>
        <end position="365"/>
    </location>
</feature>
<sequence>MDIDRIIRLESASLSDPGLFSDTIRPYIRGKAILILDGNDSLSKGHFQQIGLDVVEGVDKVEDLSDYETVLFMTKDVSRNSIDSIYRFATRDSDSYMLLISEENTDIPDYPAPIGSYDSSDVVFLIKEAGEELVELDTEEREVELQSRTHYSELLPVEYLPSAEYMEIYRASVEKYGKAVAKAVGITAEKILRVRGKELVLVSLARAGTPAGILIKRYLQSKYGLDIPRYCVSIIGGIGVDQNALKFIAHYQSDKEIQFIDGWTGKGYVKDVLEESVAEFKQRESCPKGLSSELAVISDPAHSVRVYGTREDFLIPNACFNSIISGLLSRTAYREDLIGKRDFHMAKYYRELGHIDISISYIESIESHFESVYEECELESSGFELDGEIPDLSGRKEIESLMEEFGIEDINMVKPGTGDSTRVLLRRVPWKILIKKDSKNIDHIVQLAKERNVELENYPLKAYDCCGIVKNVF</sequence>
<dbReference type="InterPro" id="IPR028157">
    <property type="entry name" value="PELOTA_dom"/>
</dbReference>
<dbReference type="STRING" id="39480.EUAN_20610"/>
<dbReference type="Pfam" id="PF11202">
    <property type="entry name" value="StiP"/>
    <property type="match status" value="1"/>
</dbReference>
<dbReference type="GO" id="GO:0006508">
    <property type="term" value="P:proteolysis"/>
    <property type="evidence" value="ECO:0007669"/>
    <property type="project" value="UniProtKB-KW"/>
</dbReference>
<evidence type="ECO:0000259" key="2">
    <source>
        <dbReference type="Pfam" id="PF15608"/>
    </source>
</evidence>
<proteinExistence type="predicted"/>
<name>A0A1S1V498_9FIRM</name>
<dbReference type="EC" id="3.4.22.-" evidence="3"/>
<evidence type="ECO:0000259" key="1">
    <source>
        <dbReference type="Pfam" id="PF11202"/>
    </source>
</evidence>
<keyword evidence="3" id="KW-0378">Hydrolase</keyword>
<accession>A0A1S1V498</accession>
<dbReference type="Proteomes" id="UP000180254">
    <property type="component" value="Unassembled WGS sequence"/>
</dbReference>
<keyword evidence="4" id="KW-1185">Reference proteome</keyword>
<feature type="domain" description="PELOTA RNA-binding" evidence="2">
    <location>
        <begin position="394"/>
        <end position="471"/>
    </location>
</feature>
<organism evidence="3 4">
    <name type="scientific">Andreesenia angusta</name>
    <dbReference type="NCBI Taxonomy" id="39480"/>
    <lineage>
        <taxon>Bacteria</taxon>
        <taxon>Bacillati</taxon>
        <taxon>Bacillota</taxon>
        <taxon>Tissierellia</taxon>
        <taxon>Tissierellales</taxon>
        <taxon>Gottschalkiaceae</taxon>
        <taxon>Andreesenia</taxon>
    </lineage>
</organism>
<reference evidence="3 4" key="1">
    <citation type="submission" date="2016-09" db="EMBL/GenBank/DDBJ databases">
        <title>Genome sequence of Eubacterium angustum.</title>
        <authorList>
            <person name="Poehlein A."/>
            <person name="Daniel R."/>
        </authorList>
    </citation>
    <scope>NUCLEOTIDE SEQUENCE [LARGE SCALE GENOMIC DNA]</scope>
    <source>
        <strain evidence="3 4">DSM 1989</strain>
    </source>
</reference>
<dbReference type="GO" id="GO:0008233">
    <property type="term" value="F:peptidase activity"/>
    <property type="evidence" value="ECO:0007669"/>
    <property type="project" value="UniProtKB-KW"/>
</dbReference>